<dbReference type="InterPro" id="IPR006638">
    <property type="entry name" value="Elp3/MiaA/NifB-like_rSAM"/>
</dbReference>
<feature type="binding site" evidence="13">
    <location>
        <position position="312"/>
    </location>
    <ligand>
        <name>[2Fe-2S] cluster</name>
        <dbReference type="ChEBI" id="CHEBI:190135"/>
    </ligand>
</feature>
<dbReference type="PANTHER" id="PTHR22976:SF2">
    <property type="entry name" value="BIOTIN SYNTHASE, MITOCHONDRIAL"/>
    <property type="match status" value="1"/>
</dbReference>
<feature type="region of interest" description="Disordered" evidence="14">
    <location>
        <begin position="1"/>
        <end position="32"/>
    </location>
</feature>
<keyword evidence="7 13" id="KW-0001">2Fe-2S</keyword>
<evidence type="ECO:0000256" key="11">
    <source>
        <dbReference type="ARBA" id="ARBA00023014"/>
    </source>
</evidence>
<dbReference type="SFLD" id="SFLDG01278">
    <property type="entry name" value="biotin_synthase_like"/>
    <property type="match status" value="1"/>
</dbReference>
<evidence type="ECO:0000313" key="17">
    <source>
        <dbReference type="Proteomes" id="UP000680714"/>
    </source>
</evidence>
<keyword evidence="8 13" id="KW-0479">Metal-binding</keyword>
<comment type="catalytic activity">
    <reaction evidence="12 13">
        <text>(4R,5S)-dethiobiotin + (sulfur carrier)-SH + 2 reduced [2Fe-2S]-[ferredoxin] + 2 S-adenosyl-L-methionine = (sulfur carrier)-H + biotin + 2 5'-deoxyadenosine + 2 L-methionine + 2 oxidized [2Fe-2S]-[ferredoxin]</text>
        <dbReference type="Rhea" id="RHEA:22060"/>
        <dbReference type="Rhea" id="RHEA-COMP:10000"/>
        <dbReference type="Rhea" id="RHEA-COMP:10001"/>
        <dbReference type="Rhea" id="RHEA-COMP:14737"/>
        <dbReference type="Rhea" id="RHEA-COMP:14739"/>
        <dbReference type="ChEBI" id="CHEBI:17319"/>
        <dbReference type="ChEBI" id="CHEBI:29917"/>
        <dbReference type="ChEBI" id="CHEBI:33737"/>
        <dbReference type="ChEBI" id="CHEBI:33738"/>
        <dbReference type="ChEBI" id="CHEBI:57586"/>
        <dbReference type="ChEBI" id="CHEBI:57844"/>
        <dbReference type="ChEBI" id="CHEBI:59789"/>
        <dbReference type="ChEBI" id="CHEBI:64428"/>
        <dbReference type="ChEBI" id="CHEBI:149473"/>
        <dbReference type="EC" id="2.8.1.6"/>
    </reaction>
</comment>
<dbReference type="SUPFAM" id="SSF102114">
    <property type="entry name" value="Radical SAM enzymes"/>
    <property type="match status" value="1"/>
</dbReference>
<comment type="similarity">
    <text evidence="2 13">Belongs to the radical SAM superfamily. Biotin synthase family.</text>
</comment>
<proteinExistence type="inferred from homology"/>
<dbReference type="PANTHER" id="PTHR22976">
    <property type="entry name" value="BIOTIN SYNTHASE"/>
    <property type="match status" value="1"/>
</dbReference>
<evidence type="ECO:0000256" key="13">
    <source>
        <dbReference type="HAMAP-Rule" id="MF_01694"/>
    </source>
</evidence>
<keyword evidence="5 13" id="KW-0808">Transferase</keyword>
<keyword evidence="17" id="KW-1185">Reference proteome</keyword>
<dbReference type="InterPro" id="IPR058240">
    <property type="entry name" value="rSAM_sf"/>
</dbReference>
<accession>A0ABS5IBB3</accession>
<dbReference type="Pfam" id="PF04055">
    <property type="entry name" value="Radical_SAM"/>
    <property type="match status" value="1"/>
</dbReference>
<dbReference type="SFLD" id="SFLDF00272">
    <property type="entry name" value="biotin_synthase"/>
    <property type="match status" value="1"/>
</dbReference>
<reference evidence="16 17" key="1">
    <citation type="submission" date="2021-04" db="EMBL/GenBank/DDBJ databases">
        <title>Magnetospirillum sulfuroxidans sp. nov., a facultative chemolithoautotrophic sulfur-oxidizing alphaproteobacterium isolated from freshwater sediment and proposals for Paramagetospirillum gen. nov., and Magnetospirillaceae fam. nov.</title>
        <authorList>
            <person name="Koziaeva V."/>
            <person name="Geelhoed J.S."/>
            <person name="Sorokin D.Y."/>
            <person name="Grouzdev D.S."/>
        </authorList>
    </citation>
    <scope>NUCLEOTIDE SEQUENCE [LARGE SCALE GENOMIC DNA]</scope>
    <source>
        <strain evidence="16 17">J10</strain>
    </source>
</reference>
<organism evidence="16 17">
    <name type="scientific">Magnetospirillum sulfuroxidans</name>
    <dbReference type="NCBI Taxonomy" id="611300"/>
    <lineage>
        <taxon>Bacteria</taxon>
        <taxon>Pseudomonadati</taxon>
        <taxon>Pseudomonadota</taxon>
        <taxon>Alphaproteobacteria</taxon>
        <taxon>Rhodospirillales</taxon>
        <taxon>Rhodospirillaceae</taxon>
        <taxon>Magnetospirillum</taxon>
    </lineage>
</organism>
<comment type="subunit">
    <text evidence="13">Homodimer.</text>
</comment>
<sequence>MPDLLTPNRQSCKGGVRGSTLRTRKAAKNHASNRVTKEIGTVNATAQIKAQDDGLRHDWTVDEVEALFAMPFMDLMFQAQQVHRASFDANKIQVSRLISIKTGSCPEDCTYCPQSAHYATGLEKEKLMAVEEVVEAARQAKEEGASRFCMGAAWRGPKGEDFEVAVAMIEGVKALGMQTCATFGLLDKWQAQRLKDAGLDYYNHNIDTSPEHYKEVITTRTFQDRLDTLDTVREVGLHVCSGGIVGLGENNTDRAKMLLTLANMERHPDSVPINLLIAIPGTPLEHAEKPDPFDFIRTIAAARVMMPKSFVRLSAGREGMNEEMQALCFLAGANSIFCGHKLLTAKNAAPGTDKSLFGRLGLSPL</sequence>
<dbReference type="SMART" id="SM00876">
    <property type="entry name" value="BATS"/>
    <property type="match status" value="1"/>
</dbReference>
<feature type="domain" description="Radical SAM core" evidence="15">
    <location>
        <begin position="90"/>
        <end position="317"/>
    </location>
</feature>
<dbReference type="Pfam" id="PF06968">
    <property type="entry name" value="BATS"/>
    <property type="match status" value="1"/>
</dbReference>
<keyword evidence="6 13" id="KW-0949">S-adenosyl-L-methionine</keyword>
<dbReference type="PIRSF" id="PIRSF001619">
    <property type="entry name" value="Biotin_synth"/>
    <property type="match status" value="1"/>
</dbReference>
<evidence type="ECO:0000256" key="8">
    <source>
        <dbReference type="ARBA" id="ARBA00022723"/>
    </source>
</evidence>
<protein>
    <recommendedName>
        <fullName evidence="3 13">Biotin synthase</fullName>
        <ecNumber evidence="3 13">2.8.1.6</ecNumber>
    </recommendedName>
</protein>
<feature type="binding site" evidence="13">
    <location>
        <position position="180"/>
    </location>
    <ligand>
        <name>[2Fe-2S] cluster</name>
        <dbReference type="ChEBI" id="CHEBI:190135"/>
    </ligand>
</feature>
<keyword evidence="10 13" id="KW-0408">Iron</keyword>
<dbReference type="NCBIfam" id="TIGR00433">
    <property type="entry name" value="bioB"/>
    <property type="match status" value="1"/>
</dbReference>
<evidence type="ECO:0000256" key="9">
    <source>
        <dbReference type="ARBA" id="ARBA00022756"/>
    </source>
</evidence>
<keyword evidence="4 13" id="KW-0004">4Fe-4S</keyword>
<evidence type="ECO:0000256" key="2">
    <source>
        <dbReference type="ARBA" id="ARBA00010765"/>
    </source>
</evidence>
<dbReference type="SFLD" id="SFLDG01060">
    <property type="entry name" value="BATS_domain_containing"/>
    <property type="match status" value="1"/>
</dbReference>
<dbReference type="InterPro" id="IPR007197">
    <property type="entry name" value="rSAM"/>
</dbReference>
<evidence type="ECO:0000256" key="6">
    <source>
        <dbReference type="ARBA" id="ARBA00022691"/>
    </source>
</evidence>
<evidence type="ECO:0000256" key="10">
    <source>
        <dbReference type="ARBA" id="ARBA00023004"/>
    </source>
</evidence>
<comment type="caution">
    <text evidence="16">The sequence shown here is derived from an EMBL/GenBank/DDBJ whole genome shotgun (WGS) entry which is preliminary data.</text>
</comment>
<evidence type="ECO:0000256" key="7">
    <source>
        <dbReference type="ARBA" id="ARBA00022714"/>
    </source>
</evidence>
<evidence type="ECO:0000313" key="16">
    <source>
        <dbReference type="EMBL" id="MBR9971599.1"/>
    </source>
</evidence>
<feature type="binding site" evidence="13">
    <location>
        <position position="112"/>
    </location>
    <ligand>
        <name>[4Fe-4S] cluster</name>
        <dbReference type="ChEBI" id="CHEBI:49883"/>
        <note>4Fe-4S-S-AdoMet</note>
    </ligand>
</feature>
<keyword evidence="11 13" id="KW-0411">Iron-sulfur</keyword>
<dbReference type="SMART" id="SM00729">
    <property type="entry name" value="Elp3"/>
    <property type="match status" value="1"/>
</dbReference>
<dbReference type="InterPro" id="IPR024177">
    <property type="entry name" value="Biotin_synthase"/>
</dbReference>
<gene>
    <name evidence="13 16" type="primary">bioB</name>
    <name evidence="16" type="ORF">KEC16_07725</name>
</gene>
<evidence type="ECO:0000256" key="12">
    <source>
        <dbReference type="ARBA" id="ARBA00051157"/>
    </source>
</evidence>
<evidence type="ECO:0000256" key="4">
    <source>
        <dbReference type="ARBA" id="ARBA00022485"/>
    </source>
</evidence>
<comment type="cofactor">
    <cofactor evidence="13">
        <name>[2Fe-2S] cluster</name>
        <dbReference type="ChEBI" id="CHEBI:190135"/>
    </cofactor>
    <text evidence="13">Binds 1 [2Fe-2S] cluster. The cluster is coordinated with 3 cysteines and 1 arginine.</text>
</comment>
<evidence type="ECO:0000256" key="1">
    <source>
        <dbReference type="ARBA" id="ARBA00004942"/>
    </source>
</evidence>
<dbReference type="InterPro" id="IPR013785">
    <property type="entry name" value="Aldolase_TIM"/>
</dbReference>
<feature type="binding site" evidence="13">
    <location>
        <position position="149"/>
    </location>
    <ligand>
        <name>[2Fe-2S] cluster</name>
        <dbReference type="ChEBI" id="CHEBI:190135"/>
    </ligand>
</feature>
<dbReference type="SFLD" id="SFLDS00029">
    <property type="entry name" value="Radical_SAM"/>
    <property type="match status" value="1"/>
</dbReference>
<dbReference type="InterPro" id="IPR002684">
    <property type="entry name" value="Biotin_synth/BioAB"/>
</dbReference>
<dbReference type="GO" id="GO:0004076">
    <property type="term" value="F:biotin synthase activity"/>
    <property type="evidence" value="ECO:0007669"/>
    <property type="project" value="UniProtKB-EC"/>
</dbReference>
<comment type="cofactor">
    <cofactor evidence="13">
        <name>[4Fe-4S] cluster</name>
        <dbReference type="ChEBI" id="CHEBI:49883"/>
    </cofactor>
    <text evidence="13">Binds 1 [4Fe-4S] cluster. The cluster is coordinated with 3 cysteines and an exchangeable S-adenosyl-L-methionine.</text>
</comment>
<dbReference type="EMBL" id="JAGTUF010000005">
    <property type="protein sequence ID" value="MBR9971599.1"/>
    <property type="molecule type" value="Genomic_DNA"/>
</dbReference>
<evidence type="ECO:0000256" key="5">
    <source>
        <dbReference type="ARBA" id="ARBA00022679"/>
    </source>
</evidence>
<evidence type="ECO:0000256" key="14">
    <source>
        <dbReference type="SAM" id="MobiDB-lite"/>
    </source>
</evidence>
<feature type="binding site" evidence="13">
    <location>
        <position position="109"/>
    </location>
    <ligand>
        <name>[4Fe-4S] cluster</name>
        <dbReference type="ChEBI" id="CHEBI:49883"/>
        <note>4Fe-4S-S-AdoMet</note>
    </ligand>
</feature>
<evidence type="ECO:0000256" key="3">
    <source>
        <dbReference type="ARBA" id="ARBA00012236"/>
    </source>
</evidence>
<dbReference type="EC" id="2.8.1.6" evidence="3 13"/>
<dbReference type="Gene3D" id="3.20.20.70">
    <property type="entry name" value="Aldolase class I"/>
    <property type="match status" value="1"/>
</dbReference>
<dbReference type="InterPro" id="IPR010722">
    <property type="entry name" value="BATS_dom"/>
</dbReference>
<dbReference type="PROSITE" id="PS51918">
    <property type="entry name" value="RADICAL_SAM"/>
    <property type="match status" value="1"/>
</dbReference>
<feature type="binding site" evidence="13">
    <location>
        <position position="240"/>
    </location>
    <ligand>
        <name>[2Fe-2S] cluster</name>
        <dbReference type="ChEBI" id="CHEBI:190135"/>
    </ligand>
</feature>
<feature type="binding site" evidence="13">
    <location>
        <position position="105"/>
    </location>
    <ligand>
        <name>[4Fe-4S] cluster</name>
        <dbReference type="ChEBI" id="CHEBI:49883"/>
        <note>4Fe-4S-S-AdoMet</note>
    </ligand>
</feature>
<evidence type="ECO:0000259" key="15">
    <source>
        <dbReference type="PROSITE" id="PS51918"/>
    </source>
</evidence>
<comment type="function">
    <text evidence="13">Catalyzes the conversion of dethiobiotin (DTB) to biotin by the insertion of a sulfur atom into dethiobiotin via a radical-based mechanism.</text>
</comment>
<dbReference type="CDD" id="cd01335">
    <property type="entry name" value="Radical_SAM"/>
    <property type="match status" value="1"/>
</dbReference>
<dbReference type="HAMAP" id="MF_01694">
    <property type="entry name" value="BioB"/>
    <property type="match status" value="1"/>
</dbReference>
<dbReference type="Proteomes" id="UP000680714">
    <property type="component" value="Unassembled WGS sequence"/>
</dbReference>
<comment type="pathway">
    <text evidence="1 13">Cofactor biosynthesis; biotin biosynthesis; biotin from 7,8-diaminononanoate: step 2/2.</text>
</comment>
<keyword evidence="9 13" id="KW-0093">Biotin biosynthesis</keyword>
<name>A0ABS5IBB3_9PROT</name>